<evidence type="ECO:0000313" key="1">
    <source>
        <dbReference type="EMBL" id="GKG99712.1"/>
    </source>
</evidence>
<comment type="caution">
    <text evidence="1">The sequence shown here is derived from an EMBL/GenBank/DDBJ whole genome shotgun (WGS) entry which is preliminary data.</text>
</comment>
<organism evidence="1 2">
    <name type="scientific">Hungatella hathewayi</name>
    <dbReference type="NCBI Taxonomy" id="154046"/>
    <lineage>
        <taxon>Bacteria</taxon>
        <taxon>Bacillati</taxon>
        <taxon>Bacillota</taxon>
        <taxon>Clostridia</taxon>
        <taxon>Lachnospirales</taxon>
        <taxon>Lachnospiraceae</taxon>
        <taxon>Hungatella</taxon>
    </lineage>
</organism>
<dbReference type="EMBL" id="BQNJ01000001">
    <property type="protein sequence ID" value="GKG99712.1"/>
    <property type="molecule type" value="Genomic_DNA"/>
</dbReference>
<accession>A0A413LIS4</accession>
<dbReference type="GeneID" id="93151416"/>
<sequence>MKKKTVWTASVLGAAAFLAAFCLLAPRSYPVPADTTVGTRSIRYEDRPETAAEIIVARYFLNQITGDFNEMKNLLPNTEADRITLKNEKEAFLKGESMETYLIRSITTLDREQYIGDNRAFSYPGAEHKARQENLKDYVVVHVEFYQKWSDKAEARAPQWGSGECGRNFLVGRKALDKNYKIYDYGMMM</sequence>
<dbReference type="RefSeq" id="WP_006771951.1">
    <property type="nucleotide sequence ID" value="NZ_BQNJ01000001.1"/>
</dbReference>
<reference evidence="1" key="1">
    <citation type="submission" date="2022-01" db="EMBL/GenBank/DDBJ databases">
        <title>Novel bile acid biosynthetic pathways are enriched in the microbiome of centenarians.</title>
        <authorList>
            <person name="Sato Y."/>
            <person name="Atarashi K."/>
            <person name="Plichta R.D."/>
            <person name="Arai Y."/>
            <person name="Sasajima S."/>
            <person name="Kearney M.S."/>
            <person name="Suda W."/>
            <person name="Takeshita K."/>
            <person name="Sasaki T."/>
            <person name="Okamoto S."/>
            <person name="Skelly N.A."/>
            <person name="Okamura Y."/>
            <person name="Vlamakis H."/>
            <person name="Li Y."/>
            <person name="Tanoue T."/>
            <person name="Takei H."/>
            <person name="Nittono H."/>
            <person name="Narushima S."/>
            <person name="Irie J."/>
            <person name="Itoh H."/>
            <person name="Moriya K."/>
            <person name="Sugiura Y."/>
            <person name="Suematsu M."/>
            <person name="Moritoki N."/>
            <person name="Shibata S."/>
            <person name="Littman R.D."/>
            <person name="Fischbach A.M."/>
            <person name="Uwamino Y."/>
            <person name="Inoue T."/>
            <person name="Honda A."/>
            <person name="Hattori M."/>
            <person name="Murai T."/>
            <person name="Xavier J.R."/>
            <person name="Hirose N."/>
            <person name="Honda K."/>
        </authorList>
    </citation>
    <scope>NUCLEOTIDE SEQUENCE</scope>
    <source>
        <strain evidence="1">CE91-St55</strain>
    </source>
</reference>
<dbReference type="AlphaFoldDB" id="A0A413LIS4"/>
<dbReference type="Proteomes" id="UP001055091">
    <property type="component" value="Unassembled WGS sequence"/>
</dbReference>
<gene>
    <name evidence="1" type="ORF">CE91St55_16940</name>
</gene>
<evidence type="ECO:0000313" key="2">
    <source>
        <dbReference type="Proteomes" id="UP001055091"/>
    </source>
</evidence>
<name>A0A413LIS4_9FIRM</name>
<protein>
    <submittedName>
        <fullName evidence="1">Uncharacterized protein</fullName>
    </submittedName>
</protein>
<proteinExistence type="predicted"/>